<dbReference type="InterPro" id="IPR039424">
    <property type="entry name" value="SBP_5"/>
</dbReference>
<evidence type="ECO:0000256" key="2">
    <source>
        <dbReference type="ARBA" id="ARBA00005695"/>
    </source>
</evidence>
<dbReference type="GO" id="GO:0030288">
    <property type="term" value="C:outer membrane-bounded periplasmic space"/>
    <property type="evidence" value="ECO:0007669"/>
    <property type="project" value="UniProtKB-ARBA"/>
</dbReference>
<comment type="caution">
    <text evidence="6">The sequence shown here is derived from an EMBL/GenBank/DDBJ whole genome shotgun (WGS) entry which is preliminary data.</text>
</comment>
<feature type="domain" description="Solute-binding protein family 5" evidence="5">
    <location>
        <begin position="123"/>
        <end position="469"/>
    </location>
</feature>
<dbReference type="FunFam" id="3.40.190.10:FF:000251">
    <property type="entry name" value="Peptide ABC transporter substrate-binding protein"/>
    <property type="match status" value="1"/>
</dbReference>
<dbReference type="GO" id="GO:1904680">
    <property type="term" value="F:peptide transmembrane transporter activity"/>
    <property type="evidence" value="ECO:0007669"/>
    <property type="project" value="TreeGrafter"/>
</dbReference>
<comment type="subcellular location">
    <subcellularLocation>
        <location evidence="1">Periplasm</location>
    </subcellularLocation>
</comment>
<protein>
    <submittedName>
        <fullName evidence="6">Peptide/nickel transport system substrate-binding protein</fullName>
    </submittedName>
</protein>
<dbReference type="AlphaFoldDB" id="A0A4V1WCR1"/>
<comment type="similarity">
    <text evidence="2">Belongs to the bacterial solute-binding protein 5 family.</text>
</comment>
<evidence type="ECO:0000313" key="7">
    <source>
        <dbReference type="Proteomes" id="UP000673383"/>
    </source>
</evidence>
<dbReference type="Pfam" id="PF00496">
    <property type="entry name" value="SBP_bac_5"/>
    <property type="match status" value="1"/>
</dbReference>
<reference evidence="6" key="1">
    <citation type="submission" date="2021-02" db="EMBL/GenBank/DDBJ databases">
        <title>Genomic Encyclopedia of Type Strains, Phase IV (KMG-V): Genome sequencing to study the core and pangenomes of soil and plant-associated prokaryotes.</title>
        <authorList>
            <person name="Whitman W."/>
        </authorList>
    </citation>
    <scope>NUCLEOTIDE SEQUENCE</scope>
    <source>
        <strain evidence="6">USDA 406</strain>
    </source>
</reference>
<dbReference type="RefSeq" id="WP_018273312.1">
    <property type="nucleotide sequence ID" value="NZ_BJNL01000027.1"/>
</dbReference>
<dbReference type="EMBL" id="JAFICZ010000001">
    <property type="protein sequence ID" value="MBP1294961.1"/>
    <property type="molecule type" value="Genomic_DNA"/>
</dbReference>
<dbReference type="GeneID" id="92952351"/>
<proteinExistence type="inferred from homology"/>
<evidence type="ECO:0000256" key="1">
    <source>
        <dbReference type="ARBA" id="ARBA00004418"/>
    </source>
</evidence>
<evidence type="ECO:0000256" key="3">
    <source>
        <dbReference type="ARBA" id="ARBA00022448"/>
    </source>
</evidence>
<dbReference type="Gene3D" id="3.10.105.10">
    <property type="entry name" value="Dipeptide-binding Protein, Domain 3"/>
    <property type="match status" value="1"/>
</dbReference>
<dbReference type="GO" id="GO:0015833">
    <property type="term" value="P:peptide transport"/>
    <property type="evidence" value="ECO:0007669"/>
    <property type="project" value="TreeGrafter"/>
</dbReference>
<keyword evidence="3" id="KW-0813">Transport</keyword>
<accession>A0A4V1WCR1</accession>
<dbReference type="Gene3D" id="3.40.190.10">
    <property type="entry name" value="Periplasmic binding protein-like II"/>
    <property type="match status" value="1"/>
</dbReference>
<dbReference type="PANTHER" id="PTHR30290:SF65">
    <property type="entry name" value="MONOACYL PHOSPHATIDYLINOSITOL TETRAMANNOSIDE-BINDING PROTEIN LPQW-RELATED"/>
    <property type="match status" value="1"/>
</dbReference>
<name>A0A4V1WCR1_BRAEL</name>
<sequence length="596" mass="66329">MFDKNLRGMIDDVKDGRMDRRAFVKRMIAVGLTAPMANQILAIGGVAMAQSPNPYKPTKRGGGGPLKLLWWQGPTLLNPHFATGTKDQDGSRLFYEPLASWDVDGHLNPILAAEIPSIQNGGLSKDAKTVVWKLKPGVKWHDGKPFTADDVVFNWEYATDPATAAVSSGTYSGMTVEKVDDLTVRIKFKDPTPFWANAFVGAYGCIIPKHLFAEYKGSKSREAPNNLKPVGTSPYKFVEFKPGDLVRGEINPDYHMPNRPYFDTIEMKGGGDAVSAARAVIQTGEYDFAWNIQVEDEVLLRLEKGGKGKTLYAVGGDIEFIAINFTDPNTEVDGERSSIKTKHPILSDPAVRKALALLVDRDSVKKVIYGRAGRTTANYLNGPEEFVSKNTKWEFSVEKASALLEQAGWKVGSDGIREKDGKKLKLLYQTSINGPRQKTQAIVKQACQKAGIDVELKSVVASVFFSSDVANPDTYSKFYADIEMFQIPMTQPDPGLHMRRYLSRNVATKENKWQGQNFPRWVNKDFDAAIEAADTETDPIKRAELYIKCNDLMWQDTVVIPVMHRLAVEACSNTVRPALSGWANQTDNLQDWYRET</sequence>
<dbReference type="PIRSF" id="PIRSF002741">
    <property type="entry name" value="MppA"/>
    <property type="match status" value="1"/>
</dbReference>
<dbReference type="CDD" id="cd08513">
    <property type="entry name" value="PBP2_thermophilic_Hb8_like"/>
    <property type="match status" value="1"/>
</dbReference>
<evidence type="ECO:0000256" key="4">
    <source>
        <dbReference type="ARBA" id="ARBA00022729"/>
    </source>
</evidence>
<evidence type="ECO:0000313" key="6">
    <source>
        <dbReference type="EMBL" id="MBP1294961.1"/>
    </source>
</evidence>
<gene>
    <name evidence="6" type="ORF">JOH49_004714</name>
</gene>
<dbReference type="SUPFAM" id="SSF53850">
    <property type="entry name" value="Periplasmic binding protein-like II"/>
    <property type="match status" value="1"/>
</dbReference>
<evidence type="ECO:0000259" key="5">
    <source>
        <dbReference type="Pfam" id="PF00496"/>
    </source>
</evidence>
<dbReference type="PANTHER" id="PTHR30290">
    <property type="entry name" value="PERIPLASMIC BINDING COMPONENT OF ABC TRANSPORTER"/>
    <property type="match status" value="1"/>
</dbReference>
<dbReference type="FunFam" id="3.10.105.10:FF:000006">
    <property type="entry name" value="Peptide ABC transporter substrate-binding protein"/>
    <property type="match status" value="1"/>
</dbReference>
<dbReference type="InterPro" id="IPR000914">
    <property type="entry name" value="SBP_5_dom"/>
</dbReference>
<dbReference type="Proteomes" id="UP000673383">
    <property type="component" value="Unassembled WGS sequence"/>
</dbReference>
<dbReference type="GO" id="GO:0043190">
    <property type="term" value="C:ATP-binding cassette (ABC) transporter complex"/>
    <property type="evidence" value="ECO:0007669"/>
    <property type="project" value="InterPro"/>
</dbReference>
<organism evidence="6 7">
    <name type="scientific">Bradyrhizobium elkanii</name>
    <dbReference type="NCBI Taxonomy" id="29448"/>
    <lineage>
        <taxon>Bacteria</taxon>
        <taxon>Pseudomonadati</taxon>
        <taxon>Pseudomonadota</taxon>
        <taxon>Alphaproteobacteria</taxon>
        <taxon>Hyphomicrobiales</taxon>
        <taxon>Nitrobacteraceae</taxon>
        <taxon>Bradyrhizobium</taxon>
    </lineage>
</organism>
<dbReference type="InterPro" id="IPR030678">
    <property type="entry name" value="Peptide/Ni-bd"/>
</dbReference>
<keyword evidence="4" id="KW-0732">Signal</keyword>